<proteinExistence type="predicted"/>
<dbReference type="EMBL" id="JARKIF010000010">
    <property type="protein sequence ID" value="KAJ7629031.1"/>
    <property type="molecule type" value="Genomic_DNA"/>
</dbReference>
<comment type="caution">
    <text evidence="1">The sequence shown here is derived from an EMBL/GenBank/DDBJ whole genome shotgun (WGS) entry which is preliminary data.</text>
</comment>
<dbReference type="SUPFAM" id="SSF51430">
    <property type="entry name" value="NAD(P)-linked oxidoreductase"/>
    <property type="match status" value="1"/>
</dbReference>
<feature type="non-terminal residue" evidence="1">
    <location>
        <position position="1"/>
    </location>
</feature>
<evidence type="ECO:0000313" key="2">
    <source>
        <dbReference type="Proteomes" id="UP001221142"/>
    </source>
</evidence>
<protein>
    <submittedName>
        <fullName evidence="1">Uncharacterized protein</fullName>
    </submittedName>
</protein>
<dbReference type="InterPro" id="IPR036812">
    <property type="entry name" value="NAD(P)_OxRdtase_dom_sf"/>
</dbReference>
<dbReference type="Proteomes" id="UP001221142">
    <property type="component" value="Unassembled WGS sequence"/>
</dbReference>
<reference evidence="1" key="1">
    <citation type="submission" date="2023-03" db="EMBL/GenBank/DDBJ databases">
        <title>Massive genome expansion in bonnet fungi (Mycena s.s.) driven by repeated elements and novel gene families across ecological guilds.</title>
        <authorList>
            <consortium name="Lawrence Berkeley National Laboratory"/>
            <person name="Harder C.B."/>
            <person name="Miyauchi S."/>
            <person name="Viragh M."/>
            <person name="Kuo A."/>
            <person name="Thoen E."/>
            <person name="Andreopoulos B."/>
            <person name="Lu D."/>
            <person name="Skrede I."/>
            <person name="Drula E."/>
            <person name="Henrissat B."/>
            <person name="Morin E."/>
            <person name="Kohler A."/>
            <person name="Barry K."/>
            <person name="LaButti K."/>
            <person name="Morin E."/>
            <person name="Salamov A."/>
            <person name="Lipzen A."/>
            <person name="Mereny Z."/>
            <person name="Hegedus B."/>
            <person name="Baldrian P."/>
            <person name="Stursova M."/>
            <person name="Weitz H."/>
            <person name="Taylor A."/>
            <person name="Grigoriev I.V."/>
            <person name="Nagy L.G."/>
            <person name="Martin F."/>
            <person name="Kauserud H."/>
        </authorList>
    </citation>
    <scope>NUCLEOTIDE SEQUENCE</scope>
    <source>
        <strain evidence="1">9284</strain>
    </source>
</reference>
<sequence>IVGGRKVGHLLSNLEALDISLSQEHIDYLESVTPLDPGFPNSLMVRFFSLSESNSSGAIDGFFLFAGRWNDA</sequence>
<evidence type="ECO:0000313" key="1">
    <source>
        <dbReference type="EMBL" id="KAJ7629031.1"/>
    </source>
</evidence>
<name>A0AAD7FN74_9AGAR</name>
<gene>
    <name evidence="1" type="ORF">FB45DRAFT_749221</name>
</gene>
<organism evidence="1 2">
    <name type="scientific">Roridomyces roridus</name>
    <dbReference type="NCBI Taxonomy" id="1738132"/>
    <lineage>
        <taxon>Eukaryota</taxon>
        <taxon>Fungi</taxon>
        <taxon>Dikarya</taxon>
        <taxon>Basidiomycota</taxon>
        <taxon>Agaricomycotina</taxon>
        <taxon>Agaricomycetes</taxon>
        <taxon>Agaricomycetidae</taxon>
        <taxon>Agaricales</taxon>
        <taxon>Marasmiineae</taxon>
        <taxon>Mycenaceae</taxon>
        <taxon>Roridomyces</taxon>
    </lineage>
</organism>
<keyword evidence="2" id="KW-1185">Reference proteome</keyword>
<dbReference type="AlphaFoldDB" id="A0AAD7FN74"/>
<accession>A0AAD7FN74</accession>